<keyword evidence="4" id="KW-0456">Lyase</keyword>
<protein>
    <recommendedName>
        <fullName evidence="2">cysteine-S-conjugate beta-lyase</fullName>
        <ecNumber evidence="2">4.4.1.13</ecNumber>
    </recommendedName>
</protein>
<dbReference type="PANTHER" id="PTHR43525">
    <property type="entry name" value="PROTEIN MALY"/>
    <property type="match status" value="1"/>
</dbReference>
<evidence type="ECO:0000256" key="1">
    <source>
        <dbReference type="ARBA" id="ARBA00001933"/>
    </source>
</evidence>
<sequence>MKYDFNTLISRKNTGSSKWEQMYKTNPNIGEDIVPLSVADMELKNAPEIIEGLREYLKSAVLGYTSPYKAFTDSVVDWMQRRHNFSIKPQWIVNTAGVVPAFFTAIRAFTKPGDGVVIMSPVYYPFYNAIKFNERTLVDCPLIEKNGYYTIDFEKFDEITKKPENKLFLFCSPHNPVGRVWKVEELKKLEEIILKNNVTVISDEIHHDIIMPGYKHTVFQTLSDELADRTITCTAPSKTFNLAGMGISNIIIKNPVIKEKFIQEINNVSGFPFSILGYKACELAYTKAENWLEEFITVIDENQKIVKEFFEKNYPKIKAPLIEGTYLQWIDFRALGMDPKKMEDFMTNEAQLFLDEGYIFGKSGEGYERINLAAPSWVIKGALERLDKALKKL</sequence>
<comment type="similarity">
    <text evidence="5">Belongs to the class-II pyridoxal-phosphate-dependent aminotransferase family. MalY/PatB cystathionine beta-lyase subfamily.</text>
</comment>
<keyword evidence="7" id="KW-0808">Transferase</keyword>
<dbReference type="GO" id="GO:0008483">
    <property type="term" value="F:transaminase activity"/>
    <property type="evidence" value="ECO:0007669"/>
    <property type="project" value="UniProtKB-KW"/>
</dbReference>
<dbReference type="Gene3D" id="3.40.640.10">
    <property type="entry name" value="Type I PLP-dependent aspartate aminotransferase-like (Major domain)"/>
    <property type="match status" value="1"/>
</dbReference>
<evidence type="ECO:0000256" key="5">
    <source>
        <dbReference type="ARBA" id="ARBA00037974"/>
    </source>
</evidence>
<dbReference type="NCBIfam" id="TIGR04350">
    <property type="entry name" value="C_S_lyase_PatB"/>
    <property type="match status" value="1"/>
</dbReference>
<dbReference type="Pfam" id="PF00155">
    <property type="entry name" value="Aminotran_1_2"/>
    <property type="match status" value="1"/>
</dbReference>
<dbReference type="EC" id="4.4.1.13" evidence="2"/>
<evidence type="ECO:0000256" key="2">
    <source>
        <dbReference type="ARBA" id="ARBA00012224"/>
    </source>
</evidence>
<name>A0ABN5JFX7_FUSVA</name>
<proteinExistence type="inferred from homology"/>
<dbReference type="InterPro" id="IPR015421">
    <property type="entry name" value="PyrdxlP-dep_Trfase_major"/>
</dbReference>
<dbReference type="InterPro" id="IPR051798">
    <property type="entry name" value="Class-II_PLP-Dep_Aminotrans"/>
</dbReference>
<dbReference type="InterPro" id="IPR015422">
    <property type="entry name" value="PyrdxlP-dep_Trfase_small"/>
</dbReference>
<dbReference type="Gene3D" id="3.90.1150.10">
    <property type="entry name" value="Aspartate Aminotransferase, domain 1"/>
    <property type="match status" value="1"/>
</dbReference>
<keyword evidence="7" id="KW-0032">Aminotransferase</keyword>
<feature type="domain" description="Aminotransferase class I/classII large" evidence="6">
    <location>
        <begin position="32"/>
        <end position="374"/>
    </location>
</feature>
<evidence type="ECO:0000313" key="8">
    <source>
        <dbReference type="Proteomes" id="UP000241238"/>
    </source>
</evidence>
<evidence type="ECO:0000259" key="6">
    <source>
        <dbReference type="Pfam" id="PF00155"/>
    </source>
</evidence>
<organism evidence="7 8">
    <name type="scientific">Fusobacterium varium ATCC 27725</name>
    <dbReference type="NCBI Taxonomy" id="469618"/>
    <lineage>
        <taxon>Bacteria</taxon>
        <taxon>Fusobacteriati</taxon>
        <taxon>Fusobacteriota</taxon>
        <taxon>Fusobacteriia</taxon>
        <taxon>Fusobacteriales</taxon>
        <taxon>Fusobacteriaceae</taxon>
        <taxon>Fusobacterium</taxon>
    </lineage>
</organism>
<dbReference type="InterPro" id="IPR015424">
    <property type="entry name" value="PyrdxlP-dep_Trfase"/>
</dbReference>
<accession>A0ABN5JFX7</accession>
<reference evidence="8" key="1">
    <citation type="journal article" date="2018" name="MSphere">
        <title>Fusobacterium Genomics Using MinION and Illumina Sequencing Enables Genome Completion and Correction.</title>
        <authorList>
            <person name="Todd S.M."/>
            <person name="Settlage R.E."/>
            <person name="Lahmers K.K."/>
            <person name="Slade D.J."/>
        </authorList>
    </citation>
    <scope>NUCLEOTIDE SEQUENCE [LARGE SCALE GENOMIC DNA]</scope>
    <source>
        <strain evidence="8">ATCC 27725</strain>
    </source>
</reference>
<keyword evidence="3" id="KW-0663">Pyridoxal phosphate</keyword>
<comment type="cofactor">
    <cofactor evidence="1">
        <name>pyridoxal 5'-phosphate</name>
        <dbReference type="ChEBI" id="CHEBI:597326"/>
    </cofactor>
</comment>
<dbReference type="EMBL" id="CP028103">
    <property type="protein sequence ID" value="AVQ30981.1"/>
    <property type="molecule type" value="Genomic_DNA"/>
</dbReference>
<dbReference type="InterPro" id="IPR004839">
    <property type="entry name" value="Aminotransferase_I/II_large"/>
</dbReference>
<evidence type="ECO:0000256" key="3">
    <source>
        <dbReference type="ARBA" id="ARBA00022898"/>
    </source>
</evidence>
<dbReference type="PANTHER" id="PTHR43525:SF1">
    <property type="entry name" value="PROTEIN MALY"/>
    <property type="match status" value="1"/>
</dbReference>
<gene>
    <name evidence="7" type="ORF">C4N18_07050</name>
</gene>
<dbReference type="CDD" id="cd00609">
    <property type="entry name" value="AAT_like"/>
    <property type="match status" value="1"/>
</dbReference>
<evidence type="ECO:0000313" key="7">
    <source>
        <dbReference type="EMBL" id="AVQ30981.1"/>
    </source>
</evidence>
<keyword evidence="8" id="KW-1185">Reference proteome</keyword>
<dbReference type="InterPro" id="IPR027619">
    <property type="entry name" value="C-S_lyase_PatB-like"/>
</dbReference>
<dbReference type="SUPFAM" id="SSF53383">
    <property type="entry name" value="PLP-dependent transferases"/>
    <property type="match status" value="1"/>
</dbReference>
<dbReference type="Proteomes" id="UP000241238">
    <property type="component" value="Chromosome"/>
</dbReference>
<dbReference type="GeneID" id="77467748"/>
<evidence type="ECO:0000256" key="4">
    <source>
        <dbReference type="ARBA" id="ARBA00023239"/>
    </source>
</evidence>
<dbReference type="RefSeq" id="WP_005950014.1">
    <property type="nucleotide sequence ID" value="NZ_CP028103.1"/>
</dbReference>